<dbReference type="EMBL" id="JAOB01000062">
    <property type="protein sequence ID" value="EUA27871.1"/>
    <property type="molecule type" value="Genomic_DNA"/>
</dbReference>
<gene>
    <name evidence="2" type="ORF">I553_9217</name>
</gene>
<sequence>MRFAGQIARDDAICRCITSDRRSTQPRGRISRDDHGSQRPRCSSVLDVAQ</sequence>
<name>X8A9L5_MYCXE</name>
<dbReference type="AlphaFoldDB" id="X8A9L5"/>
<evidence type="ECO:0000313" key="2">
    <source>
        <dbReference type="EMBL" id="EUA27871.1"/>
    </source>
</evidence>
<accession>X8A9L5</accession>
<protein>
    <submittedName>
        <fullName evidence="2">Uncharacterized protein</fullName>
    </submittedName>
</protein>
<feature type="region of interest" description="Disordered" evidence="1">
    <location>
        <begin position="22"/>
        <end position="50"/>
    </location>
</feature>
<reference evidence="2" key="1">
    <citation type="submission" date="2014-01" db="EMBL/GenBank/DDBJ databases">
        <authorList>
            <person name="Brown-Elliot B."/>
            <person name="Wallace R."/>
            <person name="Lenaerts A."/>
            <person name="Ordway D."/>
            <person name="DeGroote M.A."/>
            <person name="Parker T."/>
            <person name="Sizemore C."/>
            <person name="Tallon L.J."/>
            <person name="Sadzewicz L.K."/>
            <person name="Sengamalay N."/>
            <person name="Fraser C.M."/>
            <person name="Hine E."/>
            <person name="Shefchek K.A."/>
            <person name="Das S.P."/>
            <person name="Tettelin H."/>
        </authorList>
    </citation>
    <scope>NUCLEOTIDE SEQUENCE [LARGE SCALE GENOMIC DNA]</scope>
    <source>
        <strain evidence="2">4042</strain>
    </source>
</reference>
<organism evidence="2">
    <name type="scientific">Mycobacterium xenopi 4042</name>
    <dbReference type="NCBI Taxonomy" id="1299334"/>
    <lineage>
        <taxon>Bacteria</taxon>
        <taxon>Bacillati</taxon>
        <taxon>Actinomycetota</taxon>
        <taxon>Actinomycetes</taxon>
        <taxon>Mycobacteriales</taxon>
        <taxon>Mycobacteriaceae</taxon>
        <taxon>Mycobacterium</taxon>
    </lineage>
</organism>
<comment type="caution">
    <text evidence="2">The sequence shown here is derived from an EMBL/GenBank/DDBJ whole genome shotgun (WGS) entry which is preliminary data.</text>
</comment>
<proteinExistence type="predicted"/>
<evidence type="ECO:0000256" key="1">
    <source>
        <dbReference type="SAM" id="MobiDB-lite"/>
    </source>
</evidence>